<protein>
    <submittedName>
        <fullName evidence="1">Uncharacterized protein</fullName>
    </submittedName>
</protein>
<evidence type="ECO:0000313" key="1">
    <source>
        <dbReference type="EMBL" id="GCE36899.1"/>
    </source>
</evidence>
<dbReference type="Proteomes" id="UP000287519">
    <property type="component" value="Unassembled WGS sequence"/>
</dbReference>
<evidence type="ECO:0000313" key="2">
    <source>
        <dbReference type="Proteomes" id="UP000287519"/>
    </source>
</evidence>
<dbReference type="EMBL" id="BHYM01000005">
    <property type="protein sequence ID" value="GCE36899.1"/>
    <property type="molecule type" value="Genomic_DNA"/>
</dbReference>
<keyword evidence="2" id="KW-1185">Reference proteome</keyword>
<gene>
    <name evidence="1" type="ORF">Rhow_005899</name>
</gene>
<accession>A0A402BZX1</accession>
<name>A0A402BZX1_RHOWR</name>
<organism evidence="1 2">
    <name type="scientific">Rhodococcus wratislaviensis</name>
    <name type="common">Tsukamurella wratislaviensis</name>
    <dbReference type="NCBI Taxonomy" id="44752"/>
    <lineage>
        <taxon>Bacteria</taxon>
        <taxon>Bacillati</taxon>
        <taxon>Actinomycetota</taxon>
        <taxon>Actinomycetes</taxon>
        <taxon>Mycobacteriales</taxon>
        <taxon>Nocardiaceae</taxon>
        <taxon>Rhodococcus</taxon>
    </lineage>
</organism>
<dbReference type="AlphaFoldDB" id="A0A402BZX1"/>
<comment type="caution">
    <text evidence="1">The sequence shown here is derived from an EMBL/GenBank/DDBJ whole genome shotgun (WGS) entry which is preliminary data.</text>
</comment>
<sequence>MFEIIREVHSEVRHRRGPRHHHHLLTRPGRRVRIMRHLLM</sequence>
<reference evidence="1 2" key="1">
    <citation type="submission" date="2018-11" db="EMBL/GenBank/DDBJ databases">
        <title>Microbial catabolism of amino acid.</title>
        <authorList>
            <person name="Hibi M."/>
            <person name="Ogawa J."/>
        </authorList>
    </citation>
    <scope>NUCLEOTIDE SEQUENCE [LARGE SCALE GENOMIC DNA]</scope>
    <source>
        <strain evidence="1 2">C31-06</strain>
    </source>
</reference>
<proteinExistence type="predicted"/>